<feature type="transmembrane region" description="Helical" evidence="5">
    <location>
        <begin position="434"/>
        <end position="458"/>
    </location>
</feature>
<dbReference type="InterPro" id="IPR036259">
    <property type="entry name" value="MFS_trans_sf"/>
</dbReference>
<comment type="subcellular location">
    <subcellularLocation>
        <location evidence="1">Membrane</location>
        <topology evidence="1">Multi-pass membrane protein</topology>
    </subcellularLocation>
</comment>
<gene>
    <name evidence="7" type="ORF">A1O9_10352</name>
</gene>
<feature type="transmembrane region" description="Helical" evidence="5">
    <location>
        <begin position="363"/>
        <end position="386"/>
    </location>
</feature>
<dbReference type="InterPro" id="IPR011701">
    <property type="entry name" value="MFS"/>
</dbReference>
<evidence type="ECO:0000313" key="8">
    <source>
        <dbReference type="Proteomes" id="UP000027920"/>
    </source>
</evidence>
<feature type="transmembrane region" description="Helical" evidence="5">
    <location>
        <begin position="470"/>
        <end position="489"/>
    </location>
</feature>
<evidence type="ECO:0000256" key="4">
    <source>
        <dbReference type="ARBA" id="ARBA00023136"/>
    </source>
</evidence>
<evidence type="ECO:0000256" key="2">
    <source>
        <dbReference type="ARBA" id="ARBA00022692"/>
    </source>
</evidence>
<keyword evidence="2 5" id="KW-0812">Transmembrane</keyword>
<feature type="transmembrane region" description="Helical" evidence="5">
    <location>
        <begin position="60"/>
        <end position="87"/>
    </location>
</feature>
<feature type="domain" description="Major facilitator superfamily (MFS) profile" evidence="6">
    <location>
        <begin position="60"/>
        <end position="523"/>
    </location>
</feature>
<dbReference type="VEuPathDB" id="FungiDB:A1O9_10352"/>
<organism evidence="7 8">
    <name type="scientific">Exophiala aquamarina CBS 119918</name>
    <dbReference type="NCBI Taxonomy" id="1182545"/>
    <lineage>
        <taxon>Eukaryota</taxon>
        <taxon>Fungi</taxon>
        <taxon>Dikarya</taxon>
        <taxon>Ascomycota</taxon>
        <taxon>Pezizomycotina</taxon>
        <taxon>Eurotiomycetes</taxon>
        <taxon>Chaetothyriomycetidae</taxon>
        <taxon>Chaetothyriales</taxon>
        <taxon>Herpotrichiellaceae</taxon>
        <taxon>Exophiala</taxon>
    </lineage>
</organism>
<dbReference type="Proteomes" id="UP000027920">
    <property type="component" value="Unassembled WGS sequence"/>
</dbReference>
<protein>
    <recommendedName>
        <fullName evidence="6">Major facilitator superfamily (MFS) profile domain-containing protein</fullName>
    </recommendedName>
</protein>
<dbReference type="GO" id="GO:0022857">
    <property type="term" value="F:transmembrane transporter activity"/>
    <property type="evidence" value="ECO:0007669"/>
    <property type="project" value="InterPro"/>
</dbReference>
<feature type="transmembrane region" description="Helical" evidence="5">
    <location>
        <begin position="501"/>
        <end position="522"/>
    </location>
</feature>
<evidence type="ECO:0000256" key="3">
    <source>
        <dbReference type="ARBA" id="ARBA00022989"/>
    </source>
</evidence>
<feature type="transmembrane region" description="Helical" evidence="5">
    <location>
        <begin position="212"/>
        <end position="234"/>
    </location>
</feature>
<dbReference type="GeneID" id="25285256"/>
<reference evidence="7 8" key="1">
    <citation type="submission" date="2013-03" db="EMBL/GenBank/DDBJ databases">
        <title>The Genome Sequence of Exophiala aquamarina CBS 119918.</title>
        <authorList>
            <consortium name="The Broad Institute Genomics Platform"/>
            <person name="Cuomo C."/>
            <person name="de Hoog S."/>
            <person name="Gorbushina A."/>
            <person name="Walker B."/>
            <person name="Young S.K."/>
            <person name="Zeng Q."/>
            <person name="Gargeya S."/>
            <person name="Fitzgerald M."/>
            <person name="Haas B."/>
            <person name="Abouelleil A."/>
            <person name="Allen A.W."/>
            <person name="Alvarado L."/>
            <person name="Arachchi H.M."/>
            <person name="Berlin A.M."/>
            <person name="Chapman S.B."/>
            <person name="Gainer-Dewar J."/>
            <person name="Goldberg J."/>
            <person name="Griggs A."/>
            <person name="Gujja S."/>
            <person name="Hansen M."/>
            <person name="Howarth C."/>
            <person name="Imamovic A."/>
            <person name="Ireland A."/>
            <person name="Larimer J."/>
            <person name="McCowan C."/>
            <person name="Murphy C."/>
            <person name="Pearson M."/>
            <person name="Poon T.W."/>
            <person name="Priest M."/>
            <person name="Roberts A."/>
            <person name="Saif S."/>
            <person name="Shea T."/>
            <person name="Sisk P."/>
            <person name="Sykes S."/>
            <person name="Wortman J."/>
            <person name="Nusbaum C."/>
            <person name="Birren B."/>
        </authorList>
    </citation>
    <scope>NUCLEOTIDE SEQUENCE [LARGE SCALE GENOMIC DNA]</scope>
    <source>
        <strain evidence="7 8">CBS 119918</strain>
    </source>
</reference>
<keyword evidence="8" id="KW-1185">Reference proteome</keyword>
<dbReference type="EMBL" id="AMGV01000013">
    <property type="protein sequence ID" value="KEF53377.1"/>
    <property type="molecule type" value="Genomic_DNA"/>
</dbReference>
<evidence type="ECO:0000259" key="6">
    <source>
        <dbReference type="PROSITE" id="PS50850"/>
    </source>
</evidence>
<feature type="transmembrane region" description="Helical" evidence="5">
    <location>
        <begin position="319"/>
        <end position="343"/>
    </location>
</feature>
<dbReference type="RefSeq" id="XP_013255967.1">
    <property type="nucleotide sequence ID" value="XM_013400513.1"/>
</dbReference>
<dbReference type="PANTHER" id="PTHR23502:SF181">
    <property type="entry name" value="MAJOR FACILITATOR SUPERFAMILY (MFS) PROFILE DOMAIN-CONTAINING PROTEIN"/>
    <property type="match status" value="1"/>
</dbReference>
<dbReference type="Gene3D" id="1.20.1250.20">
    <property type="entry name" value="MFS general substrate transporter like domains"/>
    <property type="match status" value="1"/>
</dbReference>
<comment type="caution">
    <text evidence="7">The sequence shown here is derived from an EMBL/GenBank/DDBJ whole genome shotgun (WGS) entry which is preliminary data.</text>
</comment>
<name>A0A072P130_9EURO</name>
<feature type="transmembrane region" description="Helical" evidence="5">
    <location>
        <begin position="155"/>
        <end position="178"/>
    </location>
</feature>
<dbReference type="PROSITE" id="PS50850">
    <property type="entry name" value="MFS"/>
    <property type="match status" value="1"/>
</dbReference>
<proteinExistence type="predicted"/>
<evidence type="ECO:0000313" key="7">
    <source>
        <dbReference type="EMBL" id="KEF53377.1"/>
    </source>
</evidence>
<keyword evidence="4 5" id="KW-0472">Membrane</keyword>
<keyword evidence="3 5" id="KW-1133">Transmembrane helix</keyword>
<accession>A0A072P130</accession>
<dbReference type="AlphaFoldDB" id="A0A072P130"/>
<dbReference type="HOGENOM" id="CLU_008455_13_6_1"/>
<sequence>MRFRTLDELGQGDQLVRLIDTAGGDVHNLHLRGTDVVLIPQPSQDINDPLRWPSWKKHFAFLNVCLFAFMITGYVGGFSPALFVLGIEFEKPMNESINLILWPLLVSGLGNFFWVPAAEYVGKRPVFVVASLMTFLGMVGSAISKDFQTLLACRIIVAAGGSSTEALGAAIINDIFYLHERGSKMGLYIIFLYGGNSVMPLISGFVIDRAGWRWFCWLCAIISCLNFLAIFFFVEETRFERSTTPIAQQTTEIPSAKSLAHGSQEEHLEKVNISATESSPPTVPEGSELTGVKKSYLQTLNLWSGVSEQSFFSHFMRPYLMFVYPAVIWATITYSLVLAWQISAGTVTSFIFQVPPYSWSPSLNGLINIPAIIGNLVGAYVGGPLTDKWARRWARQHGGIFSAESRLVLLIVPALLVPTGLLMFGFGAERSLHWIVMFIGYALMNTCNCAASIGMTYVMDSYFGVAAEGLLLVNGLKNTIAWGFTYGFVPWTESAGYARVFGIMAALFFAWMVAAIPLHYFGKRWRDWTARKLRVIFW</sequence>
<feature type="transmembrane region" description="Helical" evidence="5">
    <location>
        <begin position="99"/>
        <end position="118"/>
    </location>
</feature>
<dbReference type="GO" id="GO:0005886">
    <property type="term" value="C:plasma membrane"/>
    <property type="evidence" value="ECO:0007669"/>
    <property type="project" value="TreeGrafter"/>
</dbReference>
<dbReference type="OrthoDB" id="4133621at2759"/>
<dbReference type="Pfam" id="PF07690">
    <property type="entry name" value="MFS_1"/>
    <property type="match status" value="1"/>
</dbReference>
<dbReference type="SUPFAM" id="SSF103473">
    <property type="entry name" value="MFS general substrate transporter"/>
    <property type="match status" value="1"/>
</dbReference>
<dbReference type="InterPro" id="IPR020846">
    <property type="entry name" value="MFS_dom"/>
</dbReference>
<feature type="transmembrane region" description="Helical" evidence="5">
    <location>
        <begin position="407"/>
        <end position="428"/>
    </location>
</feature>
<dbReference type="PANTHER" id="PTHR23502">
    <property type="entry name" value="MAJOR FACILITATOR SUPERFAMILY"/>
    <property type="match status" value="1"/>
</dbReference>
<evidence type="ECO:0000256" key="5">
    <source>
        <dbReference type="SAM" id="Phobius"/>
    </source>
</evidence>
<evidence type="ECO:0000256" key="1">
    <source>
        <dbReference type="ARBA" id="ARBA00004141"/>
    </source>
</evidence>
<feature type="transmembrane region" description="Helical" evidence="5">
    <location>
        <begin position="125"/>
        <end position="143"/>
    </location>
</feature>
<feature type="transmembrane region" description="Helical" evidence="5">
    <location>
        <begin position="185"/>
        <end position="206"/>
    </location>
</feature>